<dbReference type="Pfam" id="PF00664">
    <property type="entry name" value="ABC_membrane"/>
    <property type="match status" value="1"/>
</dbReference>
<evidence type="ECO:0000256" key="4">
    <source>
        <dbReference type="ARBA" id="ARBA00022448"/>
    </source>
</evidence>
<feature type="transmembrane region" description="Helical" evidence="14">
    <location>
        <begin position="72"/>
        <end position="92"/>
    </location>
</feature>
<evidence type="ECO:0000313" key="18">
    <source>
        <dbReference type="Proteomes" id="UP001187192"/>
    </source>
</evidence>
<dbReference type="CDD" id="cd18579">
    <property type="entry name" value="ABC_6TM_ABCC_D1"/>
    <property type="match status" value="1"/>
</dbReference>
<evidence type="ECO:0000256" key="14">
    <source>
        <dbReference type="SAM" id="Phobius"/>
    </source>
</evidence>
<dbReference type="Pfam" id="PF00005">
    <property type="entry name" value="ABC_tran"/>
    <property type="match status" value="1"/>
</dbReference>
<dbReference type="GO" id="GO:0008559">
    <property type="term" value="F:ABC-type xenobiotic transporter activity"/>
    <property type="evidence" value="ECO:0007669"/>
    <property type="project" value="UniProtKB-EC"/>
</dbReference>
<dbReference type="InterPro" id="IPR044746">
    <property type="entry name" value="ABCC_6TM_D1"/>
</dbReference>
<keyword evidence="7" id="KW-0547">Nucleotide-binding</keyword>
<dbReference type="PROSITE" id="PS00211">
    <property type="entry name" value="ABC_TRANSPORTER_1"/>
    <property type="match status" value="1"/>
</dbReference>
<dbReference type="InterPro" id="IPR017871">
    <property type="entry name" value="ABC_transporter-like_CS"/>
</dbReference>
<evidence type="ECO:0000313" key="17">
    <source>
        <dbReference type="EMBL" id="GMN54600.1"/>
    </source>
</evidence>
<dbReference type="Gene3D" id="3.40.50.300">
    <property type="entry name" value="P-loop containing nucleotide triphosphate hydrolases"/>
    <property type="match status" value="1"/>
</dbReference>
<proteinExistence type="inferred from homology"/>
<reference evidence="17" key="1">
    <citation type="submission" date="2023-07" db="EMBL/GenBank/DDBJ databases">
        <title>draft genome sequence of fig (Ficus carica).</title>
        <authorList>
            <person name="Takahashi T."/>
            <person name="Nishimura K."/>
        </authorList>
    </citation>
    <scope>NUCLEOTIDE SEQUENCE</scope>
</reference>
<dbReference type="InterPro" id="IPR050173">
    <property type="entry name" value="ABC_transporter_C-like"/>
</dbReference>
<feature type="transmembrane region" description="Helical" evidence="14">
    <location>
        <begin position="143"/>
        <end position="163"/>
    </location>
</feature>
<dbReference type="InterPro" id="IPR036640">
    <property type="entry name" value="ABC1_TM_sf"/>
</dbReference>
<dbReference type="InterPro" id="IPR027417">
    <property type="entry name" value="P-loop_NTPase"/>
</dbReference>
<feature type="domain" description="ABC transmembrane type-1" evidence="16">
    <location>
        <begin position="356"/>
        <end position="560"/>
    </location>
</feature>
<dbReference type="GO" id="GO:0016887">
    <property type="term" value="F:ATP hydrolysis activity"/>
    <property type="evidence" value="ECO:0007669"/>
    <property type="project" value="InterPro"/>
</dbReference>
<feature type="transmembrane region" description="Helical" evidence="14">
    <location>
        <begin position="405"/>
        <end position="433"/>
    </location>
</feature>
<dbReference type="PANTHER" id="PTHR24223:SF375">
    <property type="entry name" value="ABC TRANSPORTER C FAMILY MEMBER 11-RELATED"/>
    <property type="match status" value="1"/>
</dbReference>
<gene>
    <name evidence="17" type="ORF">TIFTF001_023723</name>
</gene>
<keyword evidence="5 14" id="KW-0812">Transmembrane</keyword>
<evidence type="ECO:0000256" key="1">
    <source>
        <dbReference type="ARBA" id="ARBA00004127"/>
    </source>
</evidence>
<dbReference type="Gene3D" id="1.20.1560.10">
    <property type="entry name" value="ABC transporter type 1, transmembrane domain"/>
    <property type="match status" value="1"/>
</dbReference>
<dbReference type="GO" id="GO:0012505">
    <property type="term" value="C:endomembrane system"/>
    <property type="evidence" value="ECO:0007669"/>
    <property type="project" value="UniProtKB-SubCell"/>
</dbReference>
<dbReference type="FunFam" id="3.40.50.300:FF:000450">
    <property type="entry name" value="ABC transporter C family member 2"/>
    <property type="match status" value="1"/>
</dbReference>
<dbReference type="SUPFAM" id="SSF90123">
    <property type="entry name" value="ABC transporter transmembrane region"/>
    <property type="match status" value="1"/>
</dbReference>
<keyword evidence="6" id="KW-0677">Repeat</keyword>
<keyword evidence="8" id="KW-0067">ATP-binding</keyword>
<dbReference type="InterPro" id="IPR003593">
    <property type="entry name" value="AAA+_ATPase"/>
</dbReference>
<evidence type="ECO:0000256" key="7">
    <source>
        <dbReference type="ARBA" id="ARBA00022741"/>
    </source>
</evidence>
<sequence>MGFKPLSWYCKPATYRVWGQIMDSAFGSYIPCAIDTLVVSISHLVLLGLCVYRTWLIKKDHKAQRFRLRSNYYNYLLALLAGLSTAEPLLRLVMDISIFNLYGQTGIAPFEISSLFVEFVAWGAMLIMTGLETKVYISEFRWYVRFGVIYVLVAHAVVLNLIFSVKDYYRGRQYALYLYSGKVFFEVLFGILHTIYLPNLDPHPGYVVLQPESLDNVEYDSLPGEDQICPERHVNIFSKIYFGWMTSLIKKGYRKPITEKDVWNLDTWDQTETLIKKFERCWVEELQRPRPWLIRALHQSLGGRFWYGGLLKIIFDLSQFSGPVLLNSLLQSMQRGDPAWIGYIYAFLIFAGGVAAIFRKSIGLTHEGRKNFPTGKITNMITTDVNALEQICLELHGLWSAPFRIIISLVLLYQQLGVASLIGALVMVLVLPMQTLVLAKMRKVTKEGQQCTDKRVGLMTEILAAMDTVKCYAWETSFQSRVGSMRNDELSWFRRAQLLSALNSFILNNIPVVVTAISFGIFTLLGGDLTPARAFTSLSLFAVLRFPLKMLPSLLSQVVNANISLQRLEELLLAEERVLQPNPPLQPGLPAISIRDGDFSWDPKGVQDLRSQIRNQTWEAVKPTLSNINLEIPVGSLVAIVGGTGEGKTSLISAVLGELPSTLNASVIVRGTVAYVPQISWIFNATVRKNVLFGSEFDPTKYWKAIDVTELQHDLDSLPGGDLTEIGERGVNISGGQKQRISMARAVYSNADVFIFDDPLSALDARVAKQVFNNCIKQELQGKTRLLVTNQLHFLPQVDRVLVVCDGTIQEDGTYEELAKNGKLFKKLMENAGKMEENLVEDVESENRDEKSSVPTSNGLVMEPFMNASNSKKGKSWKSVLIKQEEREVGVISWNVLMR</sequence>
<feature type="transmembrane region" description="Helical" evidence="14">
    <location>
        <begin position="505"/>
        <end position="525"/>
    </location>
</feature>
<organism evidence="17 18">
    <name type="scientific">Ficus carica</name>
    <name type="common">Common fig</name>
    <dbReference type="NCBI Taxonomy" id="3494"/>
    <lineage>
        <taxon>Eukaryota</taxon>
        <taxon>Viridiplantae</taxon>
        <taxon>Streptophyta</taxon>
        <taxon>Embryophyta</taxon>
        <taxon>Tracheophyta</taxon>
        <taxon>Spermatophyta</taxon>
        <taxon>Magnoliopsida</taxon>
        <taxon>eudicotyledons</taxon>
        <taxon>Gunneridae</taxon>
        <taxon>Pentapetalae</taxon>
        <taxon>rosids</taxon>
        <taxon>fabids</taxon>
        <taxon>Rosales</taxon>
        <taxon>Moraceae</taxon>
        <taxon>Ficeae</taxon>
        <taxon>Ficus</taxon>
    </lineage>
</organism>
<feature type="transmembrane region" description="Helical" evidence="14">
    <location>
        <begin position="28"/>
        <end position="52"/>
    </location>
</feature>
<dbReference type="InterPro" id="IPR011527">
    <property type="entry name" value="ABC1_TM_dom"/>
</dbReference>
<evidence type="ECO:0000256" key="5">
    <source>
        <dbReference type="ARBA" id="ARBA00022692"/>
    </source>
</evidence>
<dbReference type="PANTHER" id="PTHR24223">
    <property type="entry name" value="ATP-BINDING CASSETTE SUB-FAMILY C"/>
    <property type="match status" value="1"/>
</dbReference>
<dbReference type="AlphaFoldDB" id="A0AA88AM86"/>
<keyword evidence="11 14" id="KW-0472">Membrane</keyword>
<dbReference type="SMART" id="SM00382">
    <property type="entry name" value="AAA"/>
    <property type="match status" value="1"/>
</dbReference>
<comment type="similarity">
    <text evidence="2">Belongs to the ABC transporter superfamily. ABCC family. Conjugate transporter (TC 3.A.1.208) subfamily.</text>
</comment>
<dbReference type="GO" id="GO:0005524">
    <property type="term" value="F:ATP binding"/>
    <property type="evidence" value="ECO:0007669"/>
    <property type="project" value="UniProtKB-KW"/>
</dbReference>
<keyword evidence="10 14" id="KW-1133">Transmembrane helix</keyword>
<feature type="transmembrane region" description="Helical" evidence="14">
    <location>
        <begin position="112"/>
        <end position="131"/>
    </location>
</feature>
<keyword evidence="4" id="KW-0813">Transport</keyword>
<dbReference type="GO" id="GO:0016020">
    <property type="term" value="C:membrane"/>
    <property type="evidence" value="ECO:0007669"/>
    <property type="project" value="InterPro"/>
</dbReference>
<evidence type="ECO:0000256" key="3">
    <source>
        <dbReference type="ARBA" id="ARBA00012191"/>
    </source>
</evidence>
<dbReference type="PROSITE" id="PS50893">
    <property type="entry name" value="ABC_TRANSPORTER_2"/>
    <property type="match status" value="1"/>
</dbReference>
<evidence type="ECO:0000256" key="6">
    <source>
        <dbReference type="ARBA" id="ARBA00022737"/>
    </source>
</evidence>
<name>A0AA88AM86_FICCA</name>
<evidence type="ECO:0000259" key="15">
    <source>
        <dbReference type="PROSITE" id="PS50893"/>
    </source>
</evidence>
<dbReference type="PROSITE" id="PS50929">
    <property type="entry name" value="ABC_TM1F"/>
    <property type="match status" value="1"/>
</dbReference>
<protein>
    <recommendedName>
        <fullName evidence="3">ABC-type xenobiotic transporter</fullName>
        <ecNumber evidence="3">7.6.2.2</ecNumber>
    </recommendedName>
</protein>
<feature type="region of interest" description="Disordered" evidence="13">
    <location>
        <begin position="841"/>
        <end position="864"/>
    </location>
</feature>
<comment type="subcellular location">
    <subcellularLocation>
        <location evidence="1">Endomembrane system</location>
        <topology evidence="1">Multi-pass membrane protein</topology>
    </subcellularLocation>
</comment>
<feature type="transmembrane region" description="Helical" evidence="14">
    <location>
        <begin position="175"/>
        <end position="197"/>
    </location>
</feature>
<dbReference type="EC" id="7.6.2.2" evidence="3"/>
<evidence type="ECO:0000256" key="9">
    <source>
        <dbReference type="ARBA" id="ARBA00022967"/>
    </source>
</evidence>
<comment type="catalytic activity">
    <reaction evidence="12">
        <text>ATP + H2O + xenobioticSide 1 = ADP + phosphate + xenobioticSide 2.</text>
        <dbReference type="EC" id="7.6.2.2"/>
    </reaction>
</comment>
<dbReference type="InterPro" id="IPR003439">
    <property type="entry name" value="ABC_transporter-like_ATP-bd"/>
</dbReference>
<dbReference type="Proteomes" id="UP001187192">
    <property type="component" value="Unassembled WGS sequence"/>
</dbReference>
<evidence type="ECO:0000256" key="12">
    <source>
        <dbReference type="ARBA" id="ARBA00034018"/>
    </source>
</evidence>
<dbReference type="EMBL" id="BTGU01000052">
    <property type="protein sequence ID" value="GMN54600.1"/>
    <property type="molecule type" value="Genomic_DNA"/>
</dbReference>
<evidence type="ECO:0000259" key="16">
    <source>
        <dbReference type="PROSITE" id="PS50929"/>
    </source>
</evidence>
<feature type="transmembrane region" description="Helical" evidence="14">
    <location>
        <begin position="340"/>
        <end position="358"/>
    </location>
</feature>
<feature type="domain" description="ABC transporter" evidence="15">
    <location>
        <begin position="609"/>
        <end position="831"/>
    </location>
</feature>
<evidence type="ECO:0000256" key="10">
    <source>
        <dbReference type="ARBA" id="ARBA00022989"/>
    </source>
</evidence>
<dbReference type="CDD" id="cd03250">
    <property type="entry name" value="ABCC_MRP_domain1"/>
    <property type="match status" value="1"/>
</dbReference>
<dbReference type="SUPFAM" id="SSF52540">
    <property type="entry name" value="P-loop containing nucleoside triphosphate hydrolases"/>
    <property type="match status" value="1"/>
</dbReference>
<evidence type="ECO:0000256" key="2">
    <source>
        <dbReference type="ARBA" id="ARBA00009726"/>
    </source>
</evidence>
<keyword evidence="9" id="KW-1278">Translocase</keyword>
<evidence type="ECO:0000256" key="11">
    <source>
        <dbReference type="ARBA" id="ARBA00023136"/>
    </source>
</evidence>
<evidence type="ECO:0000256" key="8">
    <source>
        <dbReference type="ARBA" id="ARBA00022840"/>
    </source>
</evidence>
<keyword evidence="18" id="KW-1185">Reference proteome</keyword>
<comment type="caution">
    <text evidence="17">The sequence shown here is derived from an EMBL/GenBank/DDBJ whole genome shotgun (WGS) entry which is preliminary data.</text>
</comment>
<accession>A0AA88AM86</accession>
<evidence type="ECO:0000256" key="13">
    <source>
        <dbReference type="SAM" id="MobiDB-lite"/>
    </source>
</evidence>